<dbReference type="InterPro" id="IPR039391">
    <property type="entry name" value="Phytocyanin-like"/>
</dbReference>
<dbReference type="PROSITE" id="PS51485">
    <property type="entry name" value="PHYTOCYANIN"/>
    <property type="match status" value="1"/>
</dbReference>
<dbReference type="GO" id="GO:0005886">
    <property type="term" value="C:plasma membrane"/>
    <property type="evidence" value="ECO:0000318"/>
    <property type="project" value="GO_Central"/>
</dbReference>
<evidence type="ECO:0000256" key="1">
    <source>
        <dbReference type="ARBA" id="ARBA00023157"/>
    </source>
</evidence>
<feature type="domain" description="Phytocyanin" evidence="5">
    <location>
        <begin position="28"/>
        <end position="131"/>
    </location>
</feature>
<dbReference type="AlphaFoldDB" id="A0A251TRI6"/>
<evidence type="ECO:0000256" key="4">
    <source>
        <dbReference type="SAM" id="SignalP"/>
    </source>
</evidence>
<feature type="compositionally biased region" description="Pro residues" evidence="3">
    <location>
        <begin position="146"/>
        <end position="157"/>
    </location>
</feature>
<evidence type="ECO:0000313" key="7">
    <source>
        <dbReference type="EMBL" id="OTG13740.1"/>
    </source>
</evidence>
<evidence type="ECO:0000313" key="8">
    <source>
        <dbReference type="Proteomes" id="UP000215914"/>
    </source>
</evidence>
<keyword evidence="4" id="KW-0732">Signal</keyword>
<name>A0A251TRI6_HELAN</name>
<protein>
    <submittedName>
        <fullName evidence="6">Phytocyanin domain, cupredoxin</fullName>
    </submittedName>
    <submittedName>
        <fullName evidence="7">Putative cupredoxin</fullName>
    </submittedName>
</protein>
<dbReference type="FunFam" id="2.60.40.420:FF:000034">
    <property type="entry name" value="Cupredoxin superfamily protein"/>
    <property type="match status" value="1"/>
</dbReference>
<dbReference type="Gene3D" id="2.60.40.420">
    <property type="entry name" value="Cupredoxins - blue copper proteins"/>
    <property type="match status" value="1"/>
</dbReference>
<dbReference type="Gramene" id="mRNA:HanXRQr2_Chr09g0367831">
    <property type="protein sequence ID" value="CDS:HanXRQr2_Chr09g0367831.1"/>
    <property type="gene ID" value="HanXRQr2_Chr09g0367831"/>
</dbReference>
<dbReference type="PANTHER" id="PTHR33021:SF496">
    <property type="entry name" value="OS08G0482700 PROTEIN"/>
    <property type="match status" value="1"/>
</dbReference>
<keyword evidence="2" id="KW-0325">Glycoprotein</keyword>
<feature type="compositionally biased region" description="Low complexity" evidence="3">
    <location>
        <begin position="134"/>
        <end position="145"/>
    </location>
</feature>
<feature type="region of interest" description="Disordered" evidence="3">
    <location>
        <begin position="134"/>
        <end position="194"/>
    </location>
</feature>
<reference evidence="6 8" key="1">
    <citation type="journal article" date="2017" name="Nature">
        <title>The sunflower genome provides insights into oil metabolism, flowering and Asterid evolution.</title>
        <authorList>
            <person name="Badouin H."/>
            <person name="Gouzy J."/>
            <person name="Grassa C.J."/>
            <person name="Murat F."/>
            <person name="Staton S.E."/>
            <person name="Cottret L."/>
            <person name="Lelandais-Briere C."/>
            <person name="Owens G.L."/>
            <person name="Carrere S."/>
            <person name="Mayjonade B."/>
            <person name="Legrand L."/>
            <person name="Gill N."/>
            <person name="Kane N.C."/>
            <person name="Bowers J.E."/>
            <person name="Hubner S."/>
            <person name="Bellec A."/>
            <person name="Berard A."/>
            <person name="Berges H."/>
            <person name="Blanchet N."/>
            <person name="Boniface M.C."/>
            <person name="Brunel D."/>
            <person name="Catrice O."/>
            <person name="Chaidir N."/>
            <person name="Claudel C."/>
            <person name="Donnadieu C."/>
            <person name="Faraut T."/>
            <person name="Fievet G."/>
            <person name="Helmstetter N."/>
            <person name="King M."/>
            <person name="Knapp S.J."/>
            <person name="Lai Z."/>
            <person name="Le Paslier M.C."/>
            <person name="Lippi Y."/>
            <person name="Lorenzon L."/>
            <person name="Mandel J.R."/>
            <person name="Marage G."/>
            <person name="Marchand G."/>
            <person name="Marquand E."/>
            <person name="Bret-Mestries E."/>
            <person name="Morien E."/>
            <person name="Nambeesan S."/>
            <person name="Nguyen T."/>
            <person name="Pegot-Espagnet P."/>
            <person name="Pouilly N."/>
            <person name="Raftis F."/>
            <person name="Sallet E."/>
            <person name="Schiex T."/>
            <person name="Thomas J."/>
            <person name="Vandecasteele C."/>
            <person name="Vares D."/>
            <person name="Vear F."/>
            <person name="Vautrin S."/>
            <person name="Crespi M."/>
            <person name="Mangin B."/>
            <person name="Burke J.M."/>
            <person name="Salse J."/>
            <person name="Munos S."/>
            <person name="Vincourt P."/>
            <person name="Rieseberg L.H."/>
            <person name="Langlade N.B."/>
        </authorList>
    </citation>
    <scope>NUCLEOTIDE SEQUENCE [LARGE SCALE GENOMIC DNA]</scope>
    <source>
        <strain evidence="8">cv. SF193</strain>
        <tissue evidence="6">Leaves</tissue>
    </source>
</reference>
<proteinExistence type="predicted"/>
<dbReference type="InterPro" id="IPR003245">
    <property type="entry name" value="Phytocyanin_dom"/>
</dbReference>
<sequence length="217" mass="22256">MAANFGLSLVFIAIMVASMQFHGTMAQTTHIVGDASGWTILNGGAAAYTTWASQQTFTVGDALIFNFTNRQHDVAEVSAAAYDPCTSTNPISLATTSPATLALTTPGTHYYICTFTSHCQIGQKLTINVSASATATSPPLTTPTTPASPPTTTPPSLTPTTPTELPCPPTSSPTSSPLSPPTFTTGNTTPTPNSAAPSFTAVVPAALMAIGLAFLNF</sequence>
<feature type="chain" id="PRO_5012513102" evidence="4">
    <location>
        <begin position="27"/>
        <end position="217"/>
    </location>
</feature>
<dbReference type="EMBL" id="MNCJ02000324">
    <property type="protein sequence ID" value="KAF5789163.1"/>
    <property type="molecule type" value="Genomic_DNA"/>
</dbReference>
<evidence type="ECO:0000256" key="3">
    <source>
        <dbReference type="SAM" id="MobiDB-lite"/>
    </source>
</evidence>
<reference evidence="7" key="2">
    <citation type="submission" date="2017-02" db="EMBL/GenBank/DDBJ databases">
        <title>Sunflower complete genome.</title>
        <authorList>
            <person name="Langlade N."/>
            <person name="Munos S."/>
        </authorList>
    </citation>
    <scope>NUCLEOTIDE SEQUENCE [LARGE SCALE GENOMIC DNA]</scope>
    <source>
        <tissue evidence="7">Leaves</tissue>
    </source>
</reference>
<accession>A0A251TRI6</accession>
<dbReference type="InterPro" id="IPR008972">
    <property type="entry name" value="Cupredoxin"/>
</dbReference>
<feature type="signal peptide" evidence="4">
    <location>
        <begin position="1"/>
        <end position="26"/>
    </location>
</feature>
<reference evidence="6" key="3">
    <citation type="submission" date="2020-06" db="EMBL/GenBank/DDBJ databases">
        <title>Helianthus annuus Genome sequencing and assembly Release 2.</title>
        <authorList>
            <person name="Gouzy J."/>
            <person name="Langlade N."/>
            <person name="Munos S."/>
        </authorList>
    </citation>
    <scope>NUCLEOTIDE SEQUENCE</scope>
    <source>
        <tissue evidence="6">Leaves</tissue>
    </source>
</reference>
<evidence type="ECO:0000313" key="6">
    <source>
        <dbReference type="EMBL" id="KAF5789163.1"/>
    </source>
</evidence>
<dbReference type="OMA" id="CFATYIT"/>
<keyword evidence="1" id="KW-1015">Disulfide bond</keyword>
<organism evidence="7 8">
    <name type="scientific">Helianthus annuus</name>
    <name type="common">Common sunflower</name>
    <dbReference type="NCBI Taxonomy" id="4232"/>
    <lineage>
        <taxon>Eukaryota</taxon>
        <taxon>Viridiplantae</taxon>
        <taxon>Streptophyta</taxon>
        <taxon>Embryophyta</taxon>
        <taxon>Tracheophyta</taxon>
        <taxon>Spermatophyta</taxon>
        <taxon>Magnoliopsida</taxon>
        <taxon>eudicotyledons</taxon>
        <taxon>Gunneridae</taxon>
        <taxon>Pentapetalae</taxon>
        <taxon>asterids</taxon>
        <taxon>campanulids</taxon>
        <taxon>Asterales</taxon>
        <taxon>Asteraceae</taxon>
        <taxon>Asteroideae</taxon>
        <taxon>Heliantheae alliance</taxon>
        <taxon>Heliantheae</taxon>
        <taxon>Helianthus</taxon>
    </lineage>
</organism>
<dbReference type="Pfam" id="PF02298">
    <property type="entry name" value="Cu_bind_like"/>
    <property type="match status" value="1"/>
</dbReference>
<dbReference type="GO" id="GO:0009055">
    <property type="term" value="F:electron transfer activity"/>
    <property type="evidence" value="ECO:0007669"/>
    <property type="project" value="InterPro"/>
</dbReference>
<dbReference type="InParanoid" id="A0A251TRI6"/>
<evidence type="ECO:0000256" key="2">
    <source>
        <dbReference type="ARBA" id="ARBA00023180"/>
    </source>
</evidence>
<dbReference type="EMBL" id="CM007898">
    <property type="protein sequence ID" value="OTG13740.1"/>
    <property type="molecule type" value="Genomic_DNA"/>
</dbReference>
<dbReference type="Proteomes" id="UP000215914">
    <property type="component" value="Chromosome 9"/>
</dbReference>
<keyword evidence="8" id="KW-1185">Reference proteome</keyword>
<dbReference type="SUPFAM" id="SSF49503">
    <property type="entry name" value="Cupredoxins"/>
    <property type="match status" value="1"/>
</dbReference>
<dbReference type="PANTHER" id="PTHR33021">
    <property type="entry name" value="BLUE COPPER PROTEIN"/>
    <property type="match status" value="1"/>
</dbReference>
<gene>
    <name evidence="7" type="ORF">HannXRQ_Chr09g0241581</name>
    <name evidence="6" type="ORF">HanXRQr2_Chr09g0367831</name>
</gene>
<dbReference type="OrthoDB" id="5421909at2759"/>
<dbReference type="STRING" id="4232.A0A251TRI6"/>
<evidence type="ECO:0000259" key="5">
    <source>
        <dbReference type="PROSITE" id="PS51485"/>
    </source>
</evidence>
<feature type="compositionally biased region" description="Low complexity" evidence="3">
    <location>
        <begin position="172"/>
        <end position="194"/>
    </location>
</feature>